<dbReference type="AlphaFoldDB" id="A0AAD6PUJ6"/>
<protein>
    <submittedName>
        <fullName evidence="2">Uncharacterized protein</fullName>
    </submittedName>
</protein>
<comment type="caution">
    <text evidence="2">The sequence shown here is derived from an EMBL/GenBank/DDBJ whole genome shotgun (WGS) entry which is preliminary data.</text>
</comment>
<reference evidence="2 3" key="1">
    <citation type="journal article" date="2023" name="Mol. Ecol. Resour.">
        <title>Chromosome-level genome assembly of a triploid poplar Populus alba 'Berolinensis'.</title>
        <authorList>
            <person name="Chen S."/>
            <person name="Yu Y."/>
            <person name="Wang X."/>
            <person name="Wang S."/>
            <person name="Zhang T."/>
            <person name="Zhou Y."/>
            <person name="He R."/>
            <person name="Meng N."/>
            <person name="Wang Y."/>
            <person name="Liu W."/>
            <person name="Liu Z."/>
            <person name="Liu J."/>
            <person name="Guo Q."/>
            <person name="Huang H."/>
            <person name="Sederoff R.R."/>
            <person name="Wang G."/>
            <person name="Qu G."/>
            <person name="Chen S."/>
        </authorList>
    </citation>
    <scope>NUCLEOTIDE SEQUENCE [LARGE SCALE GENOMIC DNA]</scope>
    <source>
        <strain evidence="2">SC-2020</strain>
    </source>
</reference>
<accession>A0AAD6PUJ6</accession>
<sequence>MINYRHAIHISFFSIHVSDIEPPFILIVLVICPISCRSYYNNIIWNKLFSGKKNSDQRKNEETTRACPKHGQANKHSRHARFGCRLHQRPSEAVQDTQRQQSQLQVLKRAETTAKQNCLRCFCTEIQGALGPVLIDLQYQKQNIFVSVGKM</sequence>
<name>A0AAD6PUJ6_9ROSI</name>
<dbReference type="Proteomes" id="UP001164929">
    <property type="component" value="Chromosome 16"/>
</dbReference>
<feature type="compositionally biased region" description="Basic and acidic residues" evidence="1">
    <location>
        <begin position="54"/>
        <end position="64"/>
    </location>
</feature>
<gene>
    <name evidence="2" type="ORF">NC653_036119</name>
</gene>
<dbReference type="EMBL" id="JAQIZT010000016">
    <property type="protein sequence ID" value="KAJ6968076.1"/>
    <property type="molecule type" value="Genomic_DNA"/>
</dbReference>
<evidence type="ECO:0000313" key="2">
    <source>
        <dbReference type="EMBL" id="KAJ6968076.1"/>
    </source>
</evidence>
<organism evidence="2 3">
    <name type="scientific">Populus alba x Populus x berolinensis</name>
    <dbReference type="NCBI Taxonomy" id="444605"/>
    <lineage>
        <taxon>Eukaryota</taxon>
        <taxon>Viridiplantae</taxon>
        <taxon>Streptophyta</taxon>
        <taxon>Embryophyta</taxon>
        <taxon>Tracheophyta</taxon>
        <taxon>Spermatophyta</taxon>
        <taxon>Magnoliopsida</taxon>
        <taxon>eudicotyledons</taxon>
        <taxon>Gunneridae</taxon>
        <taxon>Pentapetalae</taxon>
        <taxon>rosids</taxon>
        <taxon>fabids</taxon>
        <taxon>Malpighiales</taxon>
        <taxon>Salicaceae</taxon>
        <taxon>Saliceae</taxon>
        <taxon>Populus</taxon>
    </lineage>
</organism>
<keyword evidence="3" id="KW-1185">Reference proteome</keyword>
<evidence type="ECO:0000313" key="3">
    <source>
        <dbReference type="Proteomes" id="UP001164929"/>
    </source>
</evidence>
<proteinExistence type="predicted"/>
<feature type="region of interest" description="Disordered" evidence="1">
    <location>
        <begin position="54"/>
        <end position="78"/>
    </location>
</feature>
<evidence type="ECO:0000256" key="1">
    <source>
        <dbReference type="SAM" id="MobiDB-lite"/>
    </source>
</evidence>